<dbReference type="InterPro" id="IPR007450">
    <property type="entry name" value="BamE_dom"/>
</dbReference>
<dbReference type="CDD" id="cd07185">
    <property type="entry name" value="OmpA_C-like"/>
    <property type="match status" value="1"/>
</dbReference>
<evidence type="ECO:0000256" key="5">
    <source>
        <dbReference type="PROSITE-ProRule" id="PRU00473"/>
    </source>
</evidence>
<dbReference type="PANTHER" id="PTHR30329">
    <property type="entry name" value="STATOR ELEMENT OF FLAGELLAR MOTOR COMPLEX"/>
    <property type="match status" value="1"/>
</dbReference>
<evidence type="ECO:0000259" key="7">
    <source>
        <dbReference type="PROSITE" id="PS51123"/>
    </source>
</evidence>
<comment type="subcellular location">
    <subcellularLocation>
        <location evidence="1">Cell outer membrane</location>
    </subcellularLocation>
</comment>
<evidence type="ECO:0000256" key="6">
    <source>
        <dbReference type="SAM" id="SignalP"/>
    </source>
</evidence>
<dbReference type="RefSeq" id="WP_311191548.1">
    <property type="nucleotide sequence ID" value="NZ_CP115541.1"/>
</dbReference>
<dbReference type="PRINTS" id="PR01021">
    <property type="entry name" value="OMPADOMAIN"/>
</dbReference>
<evidence type="ECO:0000256" key="1">
    <source>
        <dbReference type="ARBA" id="ARBA00004442"/>
    </source>
</evidence>
<keyword evidence="4" id="KW-0998">Cell outer membrane</keyword>
<dbReference type="InterPro" id="IPR006665">
    <property type="entry name" value="OmpA-like"/>
</dbReference>
<reference evidence="8 9" key="1">
    <citation type="submission" date="2022-12" db="EMBL/GenBank/DDBJ databases">
        <title>Two new species, Stenotrophomonas aracearum and Stenotrophomonas oahuensis, isolated from Anthurium (Araceae family) in Hawaii.</title>
        <authorList>
            <person name="Chunag S.C."/>
            <person name="Dobhal S."/>
            <person name="Alvarez A."/>
            <person name="Arif M."/>
        </authorList>
    </citation>
    <scope>NUCLEOTIDE SEQUENCE [LARGE SCALE GENOMIC DNA]</scope>
    <source>
        <strain evidence="8 9">A5586</strain>
    </source>
</reference>
<dbReference type="Proteomes" id="UP001302072">
    <property type="component" value="Chromosome"/>
</dbReference>
<gene>
    <name evidence="8" type="ORF">PDM29_18760</name>
</gene>
<evidence type="ECO:0000256" key="3">
    <source>
        <dbReference type="ARBA" id="ARBA00023136"/>
    </source>
</evidence>
<accession>A0ABY9YN73</accession>
<dbReference type="InterPro" id="IPR050330">
    <property type="entry name" value="Bact_OuterMem_StrucFunc"/>
</dbReference>
<keyword evidence="3 5" id="KW-0472">Membrane</keyword>
<dbReference type="InterPro" id="IPR037873">
    <property type="entry name" value="BamE-like"/>
</dbReference>
<keyword evidence="2 6" id="KW-0732">Signal</keyword>
<organism evidence="8 9">
    <name type="scientific">Stenotrophomonas oahuensis</name>
    <dbReference type="NCBI Taxonomy" id="3003271"/>
    <lineage>
        <taxon>Bacteria</taxon>
        <taxon>Pseudomonadati</taxon>
        <taxon>Pseudomonadota</taxon>
        <taxon>Gammaproteobacteria</taxon>
        <taxon>Lysobacterales</taxon>
        <taxon>Lysobacteraceae</taxon>
        <taxon>Stenotrophomonas</taxon>
    </lineage>
</organism>
<feature type="signal peptide" evidence="6">
    <location>
        <begin position="1"/>
        <end position="30"/>
    </location>
</feature>
<dbReference type="PANTHER" id="PTHR30329:SF21">
    <property type="entry name" value="LIPOPROTEIN YIAD-RELATED"/>
    <property type="match status" value="1"/>
</dbReference>
<name>A0ABY9YN73_9GAMM</name>
<dbReference type="EMBL" id="CP115541">
    <property type="protein sequence ID" value="WNH52346.1"/>
    <property type="molecule type" value="Genomic_DNA"/>
</dbReference>
<dbReference type="InterPro" id="IPR006664">
    <property type="entry name" value="OMP_bac"/>
</dbReference>
<dbReference type="Pfam" id="PF00691">
    <property type="entry name" value="OmpA"/>
    <property type="match status" value="1"/>
</dbReference>
<evidence type="ECO:0000256" key="4">
    <source>
        <dbReference type="ARBA" id="ARBA00023237"/>
    </source>
</evidence>
<feature type="chain" id="PRO_5046605863" evidence="6">
    <location>
        <begin position="31"/>
        <end position="279"/>
    </location>
</feature>
<dbReference type="Pfam" id="PF04355">
    <property type="entry name" value="BamE"/>
    <property type="match status" value="1"/>
</dbReference>
<keyword evidence="9" id="KW-1185">Reference proteome</keyword>
<dbReference type="Gene3D" id="3.30.1450.10">
    <property type="match status" value="1"/>
</dbReference>
<dbReference type="PROSITE" id="PS51257">
    <property type="entry name" value="PROKAR_LIPOPROTEIN"/>
    <property type="match status" value="1"/>
</dbReference>
<evidence type="ECO:0000313" key="8">
    <source>
        <dbReference type="EMBL" id="WNH52346.1"/>
    </source>
</evidence>
<dbReference type="PROSITE" id="PS51123">
    <property type="entry name" value="OMPA_2"/>
    <property type="match status" value="1"/>
</dbReference>
<dbReference type="Gene3D" id="3.30.1330.60">
    <property type="entry name" value="OmpA-like domain"/>
    <property type="match status" value="1"/>
</dbReference>
<evidence type="ECO:0000256" key="2">
    <source>
        <dbReference type="ARBA" id="ARBA00022729"/>
    </source>
</evidence>
<dbReference type="InterPro" id="IPR036737">
    <property type="entry name" value="OmpA-like_sf"/>
</dbReference>
<proteinExistence type="predicted"/>
<evidence type="ECO:0000313" key="9">
    <source>
        <dbReference type="Proteomes" id="UP001302072"/>
    </source>
</evidence>
<protein>
    <submittedName>
        <fullName evidence="8">OmpA family protein</fullName>
    </submittedName>
</protein>
<sequence length="279" mass="29832">MKTQIAHDTALVRSLGLALATLLFSACATHAPMRGSDAAAAVAFPDTAKASPRGGLFVNLDNLRQYARGMSKRQLYGLLGTPHFNEGMWGVREWNYLFNFRSQPNGDYFSCQFQVHFDRNGIAQESYWKPQSCAAMLQAGNAAPAASTAQPLPAQPLALQADALFGFDSDSLTAQGRRSVDALVQRVRAASQVQMIAVTGYTDRIGADDYNHKLSQRRAEAVRAALIAGGVPSTAIVAEGRGETAPVVACAQPPGDALIDCLAPNRRVEISGIAQLARK</sequence>
<feature type="domain" description="OmpA-like" evidence="7">
    <location>
        <begin position="152"/>
        <end position="276"/>
    </location>
</feature>
<dbReference type="SUPFAM" id="SSF103088">
    <property type="entry name" value="OmpA-like"/>
    <property type="match status" value="1"/>
</dbReference>